<feature type="region of interest" description="Disordered" evidence="5">
    <location>
        <begin position="1521"/>
        <end position="1558"/>
    </location>
</feature>
<feature type="compositionally biased region" description="Polar residues" evidence="5">
    <location>
        <begin position="1527"/>
        <end position="1541"/>
    </location>
</feature>
<dbReference type="GO" id="GO:0004725">
    <property type="term" value="F:protein tyrosine phosphatase activity"/>
    <property type="evidence" value="ECO:0007669"/>
    <property type="project" value="UniProtKB-EC"/>
</dbReference>
<proteinExistence type="predicted"/>
<dbReference type="SMART" id="SM00404">
    <property type="entry name" value="PTPc_motif"/>
    <property type="match status" value="1"/>
</dbReference>
<feature type="compositionally biased region" description="Polar residues" evidence="5">
    <location>
        <begin position="747"/>
        <end position="761"/>
    </location>
</feature>
<feature type="domain" description="Tyrosine-protein phosphatase" evidence="6">
    <location>
        <begin position="1240"/>
        <end position="1503"/>
    </location>
</feature>
<keyword evidence="2" id="KW-0378">Hydrolase</keyword>
<accession>A0AAD9PZ73</accession>
<feature type="compositionally biased region" description="Basic and acidic residues" evidence="5">
    <location>
        <begin position="1002"/>
        <end position="1016"/>
    </location>
</feature>
<reference evidence="8" key="2">
    <citation type="journal article" date="2023" name="Science">
        <title>Genomic signatures of disease resistance in endangered staghorn corals.</title>
        <authorList>
            <person name="Vollmer S.V."/>
            <person name="Selwyn J.D."/>
            <person name="Despard B.A."/>
            <person name="Roesel C.L."/>
        </authorList>
    </citation>
    <scope>NUCLEOTIDE SEQUENCE</scope>
    <source>
        <strain evidence="8">K2</strain>
    </source>
</reference>
<evidence type="ECO:0000313" key="9">
    <source>
        <dbReference type="Proteomes" id="UP001249851"/>
    </source>
</evidence>
<dbReference type="CDD" id="cd00047">
    <property type="entry name" value="PTPc"/>
    <property type="match status" value="1"/>
</dbReference>
<dbReference type="EC" id="3.1.3.48" evidence="1"/>
<feature type="compositionally biased region" description="Polar residues" evidence="5">
    <location>
        <begin position="328"/>
        <end position="354"/>
    </location>
</feature>
<feature type="compositionally biased region" description="Polar residues" evidence="5">
    <location>
        <begin position="614"/>
        <end position="627"/>
    </location>
</feature>
<dbReference type="InterPro" id="IPR003595">
    <property type="entry name" value="Tyr_Pase_cat"/>
</dbReference>
<comment type="caution">
    <text evidence="8">The sequence shown here is derived from an EMBL/GenBank/DDBJ whole genome shotgun (WGS) entry which is preliminary data.</text>
</comment>
<dbReference type="PRINTS" id="PR00700">
    <property type="entry name" value="PRTYPHPHTASE"/>
</dbReference>
<feature type="compositionally biased region" description="Polar residues" evidence="5">
    <location>
        <begin position="301"/>
        <end position="320"/>
    </location>
</feature>
<evidence type="ECO:0000256" key="5">
    <source>
        <dbReference type="SAM" id="MobiDB-lite"/>
    </source>
</evidence>
<feature type="compositionally biased region" description="Low complexity" evidence="5">
    <location>
        <begin position="209"/>
        <end position="220"/>
    </location>
</feature>
<feature type="compositionally biased region" description="Basic and acidic residues" evidence="5">
    <location>
        <begin position="1642"/>
        <end position="1662"/>
    </location>
</feature>
<feature type="compositionally biased region" description="Basic and acidic residues" evidence="5">
    <location>
        <begin position="1883"/>
        <end position="1893"/>
    </location>
</feature>
<feature type="compositionally biased region" description="Low complexity" evidence="5">
    <location>
        <begin position="506"/>
        <end position="535"/>
    </location>
</feature>
<feature type="region of interest" description="Disordered" evidence="5">
    <location>
        <begin position="1723"/>
        <end position="1751"/>
    </location>
</feature>
<feature type="compositionally biased region" description="Low complexity" evidence="5">
    <location>
        <begin position="773"/>
        <end position="789"/>
    </location>
</feature>
<dbReference type="InterPro" id="IPR050348">
    <property type="entry name" value="Protein-Tyr_Phosphatase"/>
</dbReference>
<reference evidence="8" key="1">
    <citation type="journal article" date="2023" name="G3 (Bethesda)">
        <title>Whole genome assembly and annotation of the endangered Caribbean coral Acropora cervicornis.</title>
        <authorList>
            <person name="Selwyn J.D."/>
            <person name="Vollmer S.V."/>
        </authorList>
    </citation>
    <scope>NUCLEOTIDE SEQUENCE</scope>
    <source>
        <strain evidence="8">K2</strain>
    </source>
</reference>
<dbReference type="EMBL" id="JARQWQ010000094">
    <property type="protein sequence ID" value="KAK2551759.1"/>
    <property type="molecule type" value="Genomic_DNA"/>
</dbReference>
<comment type="catalytic activity">
    <reaction evidence="4">
        <text>O-phospho-L-tyrosyl-[protein] + H2O = L-tyrosyl-[protein] + phosphate</text>
        <dbReference type="Rhea" id="RHEA:10684"/>
        <dbReference type="Rhea" id="RHEA-COMP:10136"/>
        <dbReference type="Rhea" id="RHEA-COMP:20101"/>
        <dbReference type="ChEBI" id="CHEBI:15377"/>
        <dbReference type="ChEBI" id="CHEBI:43474"/>
        <dbReference type="ChEBI" id="CHEBI:46858"/>
        <dbReference type="ChEBI" id="CHEBI:61978"/>
        <dbReference type="EC" id="3.1.3.48"/>
    </reaction>
</comment>
<feature type="region of interest" description="Disordered" evidence="5">
    <location>
        <begin position="1"/>
        <end position="761"/>
    </location>
</feature>
<keyword evidence="9" id="KW-1185">Reference proteome</keyword>
<feature type="region of interest" description="Disordered" evidence="5">
    <location>
        <begin position="1638"/>
        <end position="1676"/>
    </location>
</feature>
<name>A0AAD9PZ73_ACRCE</name>
<dbReference type="SMART" id="SM00194">
    <property type="entry name" value="PTPc"/>
    <property type="match status" value="1"/>
</dbReference>
<feature type="compositionally biased region" description="Low complexity" evidence="5">
    <location>
        <begin position="410"/>
        <end position="448"/>
    </location>
</feature>
<dbReference type="PANTHER" id="PTHR19134">
    <property type="entry name" value="RECEPTOR-TYPE TYROSINE-PROTEIN PHOSPHATASE"/>
    <property type="match status" value="1"/>
</dbReference>
<dbReference type="InterPro" id="IPR000387">
    <property type="entry name" value="Tyr_Pase_dom"/>
</dbReference>
<organism evidence="8 9">
    <name type="scientific">Acropora cervicornis</name>
    <name type="common">Staghorn coral</name>
    <dbReference type="NCBI Taxonomy" id="6130"/>
    <lineage>
        <taxon>Eukaryota</taxon>
        <taxon>Metazoa</taxon>
        <taxon>Cnidaria</taxon>
        <taxon>Anthozoa</taxon>
        <taxon>Hexacorallia</taxon>
        <taxon>Scleractinia</taxon>
        <taxon>Astrocoeniina</taxon>
        <taxon>Acroporidae</taxon>
        <taxon>Acropora</taxon>
    </lineage>
</organism>
<dbReference type="Pfam" id="PF00102">
    <property type="entry name" value="Y_phosphatase"/>
    <property type="match status" value="1"/>
</dbReference>
<feature type="region of interest" description="Disordered" evidence="5">
    <location>
        <begin position="773"/>
        <end position="798"/>
    </location>
</feature>
<sequence>MDKIEEREKAKIAKEKVKMPPARPGAGKPPHLVSPSPSGVPNLVSGPFAGAPRHPHPSMIPGAPSPSPPGIPLQPRIPGGVFPPGSPPGPVPPRPVDPRVLPPGSQGIPPRPAVPQGDPRMRTPHPGLPPQGHPASRNQEMLPEQRVPQLPTSLGPGTSIHPSMPGQTRVPFSQVGPRGPAPAEHLIHSTPRMSYPVPEGPSLVRGLVPAGAPGGPHQAPQQPPPQLLPGQIPRPSSSQGLPSYDQAKFLPGPESVNAPLQPTVLHQVTRPRGQLPSPTQPGPGGPQLLANQLNRPPLFSPEQQLQGPRVSQPTSQTPLSHQGGAPQMYQQQFPPNQMSQPMLPTRSQHQPKNWQTQPFQFPKQAQQAMQPPQPRQQFPRQPQQQFHPPLPGQPPFRPQSVPPSQPQLPQPLSSQQLVRAQQQLPQLQQRQQLQRLPQPHFEQPINPFQQPPQVQPQFSQPQQQMPRPREPIQATQIQQTQQPKCQSQQLQQRFQTPIHPTSSYNPQQLQQPLQPLRPQHPPQFQQQQPRGMQPPSSGERFSLGRMAQQTANPGHLSSQDIPTPAIQQGSKASEMVPQISPKTSQTPSQQSWQQESSGAQQTPPIGYPPLQPHPSYNQGQQLPSTPLSYPLVPESKPSKTDPISSKPSQEGHLAQYPGFQRPVGAQSTSQPFHTPAGSSGSWHVSQPLPSSGNQQLLRQDLKEVKSAIPQAIPYKQSSVEQSWGSSGLQQLPQPRQEQREYPPPMAGQNSSDFDKQSQYQGLSRGPVGFYSSYSTSGSVQPSSSPGVTQPYSISSGSAPSAVPLVQGVRASPTSLPPSSAYATSYSVSVAQAQLSQQQQMQQLQTQMLLQQQQLFIQQQELLRNQQQQQHHESDQGQLTQLFQQVLQQRTKLEEMEQKLAEHERTEDKLKMGHEKKDHDESSSEEKNTEVAANVPRSLEKGHDDVEKDPQTDEKGPQPAPPVSSSSFSASWGLSFVDGKNGKVTMEQVFSDLAKKQISEISDVGKDGKSESHKEQISEEGMDIVPKKEGEQVLVKEKAGDAISAVTGLSSEDVNGDTAQVIDVVEVNVSVPAGETAGNNRESCSVEEGVDTGKSVFDLASKGKMEVGSSPTEETADEDKEKKMCLIEEQIQRIRELQKSTQPVTPPLPQKQRYLYEPGKMPEQPLKPPEKVPTEETEKPSLHRQCGHYYDTQLSRIGQDENNECLTEEEYIQRLNRTVETFDALVVSLGQKRENSPYNGFISEWKVLEKLQESDSSKLSTEIASVNPSKNRYRDILPWDHTRVKLMTKEGGDYINANLIKNVTPLSPDYILTQGPIAASLGDFWLMVWEQKAPVIVMLTKEVEGNRLKCHQYWPIDEGHTVVYGAIRVHMRRVNHCAAWIERNMHVQHAESDEILAVSHLQFVGWPDHGVPHSPSDLLTFLSEVHDHRQEKDLQAQRPLVVHCSAGVGRAGTFCVVYSAIRELHGTRSIVNIPKLVQVFRKHRKFVVQKKEQYEFCYRAILYYANQFVQLEKAALDLRKSKTESDDVSNASSETSLSNGQRKPNDVSFSPEISDEDSYDSLDELYEGDRILKHYTETQETQITSNSEATDHMTNLCETERGVEKKDLSAHDEILNNHPSYKGCAGDATESVKTATVNPEGGLEMKDSPAHVEEQDSHSDSKQLAKSPGTVETSDVKLEEGMVTKDLSAHVDELDDLFDTKCIVDSSESPEVVSRNSESAIPVTITNEEQEEDSKGSLPEDTAVKSVCSTENEASWRVDISSEIKEIEEKYEKEESEEYRETKDSSESAETKESLTVAGNEVISETPDEISGETVEKNDSAGKEDNCDDASKDCSKDDNSVKRCFVEEGLKKGEVSATESRGEESCLKVYNETEVEDDVSSKLQEQKTKEDHSTANESNVNQQNEEKEDGTSDIKQKNEQLKDIDTKVENVGNQDDRQKLSLQRSGSEKVAENIDNKEISE</sequence>
<keyword evidence="3" id="KW-0904">Protein phosphatase</keyword>
<feature type="compositionally biased region" description="Polar residues" evidence="5">
    <location>
        <begin position="715"/>
        <end position="727"/>
    </location>
</feature>
<feature type="compositionally biased region" description="Basic and acidic residues" evidence="5">
    <location>
        <begin position="937"/>
        <end position="955"/>
    </location>
</feature>
<feature type="region of interest" description="Disordered" evidence="5">
    <location>
        <begin position="1002"/>
        <end position="1027"/>
    </location>
</feature>
<feature type="compositionally biased region" description="Low complexity" evidence="5">
    <location>
        <begin position="355"/>
        <end position="387"/>
    </location>
</feature>
<evidence type="ECO:0000256" key="2">
    <source>
        <dbReference type="ARBA" id="ARBA00022801"/>
    </source>
</evidence>
<evidence type="ECO:0000313" key="8">
    <source>
        <dbReference type="EMBL" id="KAK2551759.1"/>
    </source>
</evidence>
<gene>
    <name evidence="8" type="ORF">P5673_027372</name>
</gene>
<feature type="compositionally biased region" description="Basic and acidic residues" evidence="5">
    <location>
        <begin position="1768"/>
        <end position="1792"/>
    </location>
</feature>
<dbReference type="InterPro" id="IPR000242">
    <property type="entry name" value="PTP_cat"/>
</dbReference>
<dbReference type="InterPro" id="IPR029021">
    <property type="entry name" value="Prot-tyrosine_phosphatase-like"/>
</dbReference>
<feature type="domain" description="Tyrosine specific protein phosphatases" evidence="7">
    <location>
        <begin position="1418"/>
        <end position="1494"/>
    </location>
</feature>
<feature type="compositionally biased region" description="Low complexity" evidence="5">
    <location>
        <begin position="455"/>
        <end position="492"/>
    </location>
</feature>
<feature type="compositionally biased region" description="Pro residues" evidence="5">
    <location>
        <begin position="84"/>
        <end position="95"/>
    </location>
</feature>
<dbReference type="PROSITE" id="PS50055">
    <property type="entry name" value="TYR_PHOSPHATASE_PTP"/>
    <property type="match status" value="1"/>
</dbReference>
<dbReference type="FunFam" id="3.90.190.10:FF:000102">
    <property type="entry name" value="Receptor-type tyrosine-protein phosphatase"/>
    <property type="match status" value="1"/>
</dbReference>
<feature type="compositionally biased region" description="Basic and acidic residues" evidence="5">
    <location>
        <begin position="899"/>
        <end position="928"/>
    </location>
</feature>
<evidence type="ECO:0000259" key="6">
    <source>
        <dbReference type="PROSITE" id="PS50055"/>
    </source>
</evidence>
<dbReference type="SUPFAM" id="SSF52799">
    <property type="entry name" value="(Phosphotyrosine protein) phosphatases II"/>
    <property type="match status" value="1"/>
</dbReference>
<evidence type="ECO:0000256" key="4">
    <source>
        <dbReference type="ARBA" id="ARBA00051722"/>
    </source>
</evidence>
<evidence type="ECO:0000259" key="7">
    <source>
        <dbReference type="PROSITE" id="PS50056"/>
    </source>
</evidence>
<feature type="compositionally biased region" description="Basic and acidic residues" evidence="5">
    <location>
        <begin position="1813"/>
        <end position="1837"/>
    </location>
</feature>
<feature type="region of interest" description="Disordered" evidence="5">
    <location>
        <begin position="1768"/>
        <end position="1837"/>
    </location>
</feature>
<feature type="region of interest" description="Disordered" evidence="5">
    <location>
        <begin position="1155"/>
        <end position="1181"/>
    </location>
</feature>
<dbReference type="PANTHER" id="PTHR19134:SF449">
    <property type="entry name" value="TYROSINE-PROTEIN PHOSPHATASE 1"/>
    <property type="match status" value="1"/>
</dbReference>
<feature type="compositionally biased region" description="Basic and acidic residues" evidence="5">
    <location>
        <begin position="1945"/>
        <end position="1960"/>
    </location>
</feature>
<feature type="compositionally biased region" description="Pro residues" evidence="5">
    <location>
        <begin position="388"/>
        <end position="409"/>
    </location>
</feature>
<feature type="compositionally biased region" description="Basic and acidic residues" evidence="5">
    <location>
        <begin position="1"/>
        <end position="18"/>
    </location>
</feature>
<feature type="compositionally biased region" description="Pro residues" evidence="5">
    <location>
        <begin position="63"/>
        <end position="72"/>
    </location>
</feature>
<evidence type="ECO:0000256" key="3">
    <source>
        <dbReference type="ARBA" id="ARBA00022912"/>
    </source>
</evidence>
<feature type="compositionally biased region" description="Basic and acidic residues" evidence="5">
    <location>
        <begin position="1908"/>
        <end position="1938"/>
    </location>
</feature>
<feature type="compositionally biased region" description="Polar residues" evidence="5">
    <location>
        <begin position="493"/>
        <end position="505"/>
    </location>
</feature>
<evidence type="ECO:0000256" key="1">
    <source>
        <dbReference type="ARBA" id="ARBA00013064"/>
    </source>
</evidence>
<dbReference type="Proteomes" id="UP001249851">
    <property type="component" value="Unassembled WGS sequence"/>
</dbReference>
<dbReference type="PROSITE" id="PS50056">
    <property type="entry name" value="TYR_PHOSPHATASE_2"/>
    <property type="match status" value="1"/>
</dbReference>
<feature type="compositionally biased region" description="Basic and acidic residues" evidence="5">
    <location>
        <begin position="1167"/>
        <end position="1180"/>
    </location>
</feature>
<dbReference type="Gene3D" id="3.90.190.10">
    <property type="entry name" value="Protein tyrosine phosphatase superfamily"/>
    <property type="match status" value="1"/>
</dbReference>
<protein>
    <recommendedName>
        <fullName evidence="1">protein-tyrosine-phosphatase</fullName>
        <ecNumber evidence="1">3.1.3.48</ecNumber>
    </recommendedName>
</protein>
<feature type="compositionally biased region" description="Polar residues" evidence="5">
    <location>
        <begin position="547"/>
        <end position="571"/>
    </location>
</feature>
<feature type="region of interest" description="Disordered" evidence="5">
    <location>
        <begin position="1872"/>
        <end position="1960"/>
    </location>
</feature>
<feature type="region of interest" description="Disordered" evidence="5">
    <location>
        <begin position="899"/>
        <end position="971"/>
    </location>
</feature>
<feature type="compositionally biased region" description="Polar residues" evidence="5">
    <location>
        <begin position="665"/>
        <end position="697"/>
    </location>
</feature>
<feature type="compositionally biased region" description="Low complexity" evidence="5">
    <location>
        <begin position="577"/>
        <end position="601"/>
    </location>
</feature>